<feature type="chain" id="PRO_5043583328" evidence="1">
    <location>
        <begin position="16"/>
        <end position="1988"/>
    </location>
</feature>
<name>A0AAU9JX95_9CILI</name>
<evidence type="ECO:0000256" key="1">
    <source>
        <dbReference type="SAM" id="SignalP"/>
    </source>
</evidence>
<evidence type="ECO:0000313" key="2">
    <source>
        <dbReference type="EMBL" id="CAG9329186.1"/>
    </source>
</evidence>
<feature type="signal peptide" evidence="1">
    <location>
        <begin position="1"/>
        <end position="15"/>
    </location>
</feature>
<evidence type="ECO:0000313" key="3">
    <source>
        <dbReference type="Proteomes" id="UP001162131"/>
    </source>
</evidence>
<comment type="caution">
    <text evidence="2">The sequence shown here is derived from an EMBL/GenBank/DDBJ whole genome shotgun (WGS) entry which is preliminary data.</text>
</comment>
<dbReference type="EMBL" id="CAJZBQ010000047">
    <property type="protein sequence ID" value="CAG9329186.1"/>
    <property type="molecule type" value="Genomic_DNA"/>
</dbReference>
<accession>A0AAU9JX95</accession>
<protein>
    <submittedName>
        <fullName evidence="2">Uncharacterized protein</fullName>
    </submittedName>
</protein>
<organism evidence="2 3">
    <name type="scientific">Blepharisma stoltei</name>
    <dbReference type="NCBI Taxonomy" id="1481888"/>
    <lineage>
        <taxon>Eukaryota</taxon>
        <taxon>Sar</taxon>
        <taxon>Alveolata</taxon>
        <taxon>Ciliophora</taxon>
        <taxon>Postciliodesmatophora</taxon>
        <taxon>Heterotrichea</taxon>
        <taxon>Heterotrichida</taxon>
        <taxon>Blepharismidae</taxon>
        <taxon>Blepharisma</taxon>
    </lineage>
</organism>
<reference evidence="2" key="1">
    <citation type="submission" date="2021-09" db="EMBL/GenBank/DDBJ databases">
        <authorList>
            <consortium name="AG Swart"/>
            <person name="Singh M."/>
            <person name="Singh A."/>
            <person name="Seah K."/>
            <person name="Emmerich C."/>
        </authorList>
    </citation>
    <scope>NUCLEOTIDE SEQUENCE</scope>
    <source>
        <strain evidence="2">ATCC30299</strain>
    </source>
</reference>
<keyword evidence="1" id="KW-0732">Signal</keyword>
<keyword evidence="3" id="KW-1185">Reference proteome</keyword>
<sequence length="1988" mass="212160">MAISLFFLFLTLASSNILPDQSHPYPISPSSPNSNESGVDYWFYISIDNRISKGDYLNIIFPSQFTNIGMTSITTCYINGVSHSCSKFSANQAQITASQVIPGNSRLQVKIPGITNPTSEIGTGWFQIYSQYAVGLQIIDSNDAFGVIGFAPEVSSVTGTIAIDSTGGTSVVAVSGNYVFTITLTSAITAGTQFRVKVPSPYSISSSTTCTVVTTTTLLGTFSCSKANGNLVISGLTSTVASGTVVSIKVSGIVNPSYVIAASFVNFIIETLRENTSIVIHRATIPNILGVAGTLTGITLAPFTTSSRFTEGNTLYATLTFTTATKIPQGGSIILIYDATIDSSSCLVLSGVPNTSSGARPSCSISSGTTATITSFGAIAAKTTIKIVNLITSLSASIGQVKIYTYDSSSNLIDQDLTHGGVTMESVYSVNSGSVAYSVTALKQGTITINIDPYYNVAANDVINIYLPNNFTTTSTQTYTCKIGGVTPSAFSVVNGIFSITVDAGTVFSTGSTTSIVLGASGSGIQFPPNATSYSNIIEWVISITHSSNSEAGTLQSSLSNALFVAGSGHTELFYSEVTSKYSAYTFKIQTDLDLWNSGTRKFMLSLTFPNDYSNDLGTGISSSGSIPIYLSSFTTTNYTTPLSCILTPGSTPVIVISGFDPIKAGTIISFTFFIKNPTSAGSGNIQVQTYYIDYNSIETICQQGDLAVTYTTSVTAWDTMSVTTRNTTVVSTSTWFILDLLLASTASVANDYLMINFPGEFTIDTKNFVAKIDGEAVDKYVIYANSYQPSIVLSLETIILNASPSAANELILEGIINAPYVGSASGSSGVIGVGLIDGTSHQILSYSTDSLSAITSDTLKVTIIPNSYIANHCDVTYKFSITTAHGIPSSGTIQISFPVGFDLDYFSCSYSYSISSAGACAKSGQIISVSGFSAIASGTSFNVNVLSVKNPNSGASGTFTITTTYTSSTSTVIETKTASGFTLTTTDSAEYSNIYKIAFYPDTSGTKGQMQLDFALNSSVPTQGDLYIEFPSSFSSLPSTMTKWNCLLNVQYSSCSISGQKITIVPATSFPTGINMTLIIPEITVPSTSSTPVKISAYLDSTVMAENPPSPGSSFYITTGTVTPGIIQGTLTAWPKNAAEIAFYQFVLKSATGITTTTQILVYFPSEFPRNLGDLMAYSNCSTRMDGKLLIVSKSMVHGVLLQGFVSVASNQPFTILFEGVRNPESPTSTSVFSIVTLLNGAIIDSLSTSLTVSISSIPSIMDLVSISLEDYSIRATTDYTFLANPSYIPSTFQVWVWFPYPQFSIELYGLGDIFECSSKSVSKISGAGTAWPSTTPSCSNTHKNLVVFDATGSGFSSSNYLQVTIEDLKSTGSAGIVNNFVMMIFDKSSLSITYRNYGIASTDGNVEYLEDKAQIFVGSQDARISVSPGTTSNFTIYTSSEYMPARQTLTFTYTILGSNATNNIAIEPNIIQITQGESSVTCFVTCSAEIVRGNYTIKWNMTGDTYGLYSEPAFTLLDVSSRRIVKRKVSFEGIPTLMIGGTSIPLYVYLEAAPEDGLTIVASPPSLITVSAISFLPGQFVTSFTVTVASTAYVGSETINFTLSGTNSDWFYLDYTSLTFDLTNYDVTAPAISSFIVNNPKNRNYIDITMQTTEACTIYWTFGERGLDVPSNATLIGSAKNKTAGYHLEYIGDSWLYNFRVNNLIAEHDYVMYGILVDLNNNEMDDVFSVDLYTDDLPDSVQITLKFGSLTPTADQAQSTVIAALSTLLDYDQSLISYVQPTSRMLDTLTSASYIIYNSATSTALAPQEIVRYMLNSNDLNRLLAPSSISIDLTYNIVKSMVYISNPRPTWYTYPTVKTTTNTTVSVALAVTTSGTLYAEIIPDGSEIPSSRQVTLGLDAFADKATVYSQAIVANTSVTVTFTGMSPASSYTIVITAKNNNSRLPRIMSDRVMAALEIITQATSATTTTTSEGICLFISCLLSLFL</sequence>
<proteinExistence type="predicted"/>
<dbReference type="Proteomes" id="UP001162131">
    <property type="component" value="Unassembled WGS sequence"/>
</dbReference>
<gene>
    <name evidence="2" type="ORF">BSTOLATCC_MIC48015</name>
</gene>